<evidence type="ECO:0000256" key="3">
    <source>
        <dbReference type="ARBA" id="ARBA00022692"/>
    </source>
</evidence>
<dbReference type="InterPro" id="IPR027417">
    <property type="entry name" value="P-loop_NTPase"/>
</dbReference>
<dbReference type="InParanoid" id="H0EFV6"/>
<dbReference type="EMBL" id="AGUE01000021">
    <property type="protein sequence ID" value="EHL02570.1"/>
    <property type="molecule type" value="Genomic_DNA"/>
</dbReference>
<dbReference type="Pfam" id="PF00005">
    <property type="entry name" value="ABC_tran"/>
    <property type="match status" value="1"/>
</dbReference>
<feature type="domain" description="ABC-2 type transporter transmembrane" evidence="8">
    <location>
        <begin position="195"/>
        <end position="322"/>
    </location>
</feature>
<proteinExistence type="predicted"/>
<organism evidence="9 10">
    <name type="scientific">Glarea lozoyensis (strain ATCC 74030 / MF5533)</name>
    <dbReference type="NCBI Taxonomy" id="1104152"/>
    <lineage>
        <taxon>Eukaryota</taxon>
        <taxon>Fungi</taxon>
        <taxon>Dikarya</taxon>
        <taxon>Ascomycota</taxon>
        <taxon>Pezizomycotina</taxon>
        <taxon>Leotiomycetes</taxon>
        <taxon>Helotiales</taxon>
        <taxon>Helotiaceae</taxon>
        <taxon>Glarea</taxon>
    </lineage>
</organism>
<dbReference type="GO" id="GO:0016020">
    <property type="term" value="C:membrane"/>
    <property type="evidence" value="ECO:0007669"/>
    <property type="project" value="UniProtKB-SubCell"/>
</dbReference>
<dbReference type="OrthoDB" id="4093211at2759"/>
<dbReference type="Gene3D" id="3.40.50.300">
    <property type="entry name" value="P-loop containing nucleotide triphosphate hydrolases"/>
    <property type="match status" value="2"/>
</dbReference>
<protein>
    <submittedName>
        <fullName evidence="9">Putative ABC transporter CDR4</fullName>
    </submittedName>
</protein>
<evidence type="ECO:0000313" key="9">
    <source>
        <dbReference type="EMBL" id="EHL02570.1"/>
    </source>
</evidence>
<evidence type="ECO:0000256" key="5">
    <source>
        <dbReference type="ARBA" id="ARBA00023136"/>
    </source>
</evidence>
<comment type="caution">
    <text evidence="9">The sequence shown here is derived from an EMBL/GenBank/DDBJ whole genome shotgun (WGS) entry which is preliminary data.</text>
</comment>
<dbReference type="Pfam" id="PF01061">
    <property type="entry name" value="ABC2_membrane"/>
    <property type="match status" value="1"/>
</dbReference>
<dbReference type="InterPro" id="IPR013525">
    <property type="entry name" value="ABC2_TM"/>
</dbReference>
<feature type="transmembrane region" description="Helical" evidence="6">
    <location>
        <begin position="270"/>
        <end position="292"/>
    </location>
</feature>
<gene>
    <name evidence="9" type="ORF">M7I_1364</name>
</gene>
<dbReference type="GO" id="GO:0005524">
    <property type="term" value="F:ATP binding"/>
    <property type="evidence" value="ECO:0007669"/>
    <property type="project" value="InterPro"/>
</dbReference>
<evidence type="ECO:0000256" key="6">
    <source>
        <dbReference type="SAM" id="Phobius"/>
    </source>
</evidence>
<dbReference type="PANTHER" id="PTHR19241">
    <property type="entry name" value="ATP-BINDING CASSETTE TRANSPORTER"/>
    <property type="match status" value="1"/>
</dbReference>
<dbReference type="AlphaFoldDB" id="H0EFV6"/>
<dbReference type="GO" id="GO:0016887">
    <property type="term" value="F:ATP hydrolysis activity"/>
    <property type="evidence" value="ECO:0007669"/>
    <property type="project" value="InterPro"/>
</dbReference>
<keyword evidence="4 6" id="KW-1133">Transmembrane helix</keyword>
<keyword evidence="10" id="KW-1185">Reference proteome</keyword>
<reference evidence="9 10" key="1">
    <citation type="journal article" date="2012" name="Eukaryot. Cell">
        <title>Genome sequence of the fungus Glarea lozoyensis: the first genome sequence of a species from the Helotiaceae family.</title>
        <authorList>
            <person name="Youssar L."/>
            <person name="Gruening B.A."/>
            <person name="Erxleben A."/>
            <person name="Guenther S."/>
            <person name="Huettel W."/>
        </authorList>
    </citation>
    <scope>NUCLEOTIDE SEQUENCE [LARGE SCALE GENOMIC DNA]</scope>
    <source>
        <strain evidence="10">ATCC 74030 / MF5533</strain>
    </source>
</reference>
<comment type="subcellular location">
    <subcellularLocation>
        <location evidence="1">Membrane</location>
        <topology evidence="1">Multi-pass membrane protein</topology>
    </subcellularLocation>
</comment>
<sequence>MHRQFRGETIYMAENDVHFPQLTVGQTLNFAAKARAPRDFTFPGITRTKYAECMVEVTMATFGLRHTVNSKVGLISGGERKRVFDKVTVLYEGRQIYFGPCHEAKAYFINLGFECAPRQTTADFLTSLTSPSERRIRPDFEARTPRTAEEFVIIWKRSNAYAKLRHEIREYEARYPLGGKSVNDFTAARRARQAKYQYALCHPFTEAAASAIVDLPFKVANSISFNIVLYFMTNLRRTSGAFFTFLLFSFCITLSLSMVFRTIGASSRTLAQALAPAAIFILSLMVYTGFVIPINDMVPWFRWINNIDPIAYAYESLMINEFDGREFPCSTFVPSGPEYSDVGRFDHTCAVTSVFHWRDICYDIKIKKENRRILNHVDGWVKPGSLTALMGPSGAGKTTLLDVLATRDTQDFHLETMTVREALRFNALMCQPKTTSKKDKLAYVEKVIKLLGMEYYSNAIVGVPGEGS</sequence>
<dbReference type="GO" id="GO:0140359">
    <property type="term" value="F:ABC-type transporter activity"/>
    <property type="evidence" value="ECO:0007669"/>
    <property type="project" value="InterPro"/>
</dbReference>
<evidence type="ECO:0000256" key="1">
    <source>
        <dbReference type="ARBA" id="ARBA00004141"/>
    </source>
</evidence>
<keyword evidence="2" id="KW-0813">Transport</keyword>
<dbReference type="Proteomes" id="UP000005446">
    <property type="component" value="Unassembled WGS sequence"/>
</dbReference>
<evidence type="ECO:0000313" key="10">
    <source>
        <dbReference type="Proteomes" id="UP000005446"/>
    </source>
</evidence>
<accession>H0EFV6</accession>
<feature type="domain" description="ABC transporter" evidence="7">
    <location>
        <begin position="374"/>
        <end position="409"/>
    </location>
</feature>
<evidence type="ECO:0000259" key="8">
    <source>
        <dbReference type="Pfam" id="PF01061"/>
    </source>
</evidence>
<dbReference type="SUPFAM" id="SSF52540">
    <property type="entry name" value="P-loop containing nucleoside triphosphate hydrolases"/>
    <property type="match status" value="2"/>
</dbReference>
<dbReference type="InterPro" id="IPR003439">
    <property type="entry name" value="ABC_transporter-like_ATP-bd"/>
</dbReference>
<evidence type="ECO:0000256" key="2">
    <source>
        <dbReference type="ARBA" id="ARBA00022448"/>
    </source>
</evidence>
<feature type="transmembrane region" description="Helical" evidence="6">
    <location>
        <begin position="241"/>
        <end position="264"/>
    </location>
</feature>
<dbReference type="HOGENOM" id="CLU_584005_0_0_1"/>
<keyword evidence="5 6" id="KW-0472">Membrane</keyword>
<name>H0EFV6_GLAL7</name>
<evidence type="ECO:0000259" key="7">
    <source>
        <dbReference type="Pfam" id="PF00005"/>
    </source>
</evidence>
<keyword evidence="3 6" id="KW-0812">Transmembrane</keyword>
<evidence type="ECO:0000256" key="4">
    <source>
        <dbReference type="ARBA" id="ARBA00022989"/>
    </source>
</evidence>